<evidence type="ECO:0000313" key="3">
    <source>
        <dbReference type="EMBL" id="HJA85552.1"/>
    </source>
</evidence>
<reference evidence="3" key="2">
    <citation type="submission" date="2021-04" db="EMBL/GenBank/DDBJ databases">
        <authorList>
            <person name="Gilroy R."/>
        </authorList>
    </citation>
    <scope>NUCLEOTIDE SEQUENCE</scope>
    <source>
        <strain evidence="3">ChiHjej12B11-9795</strain>
    </source>
</reference>
<proteinExistence type="predicted"/>
<name>A0A9D2HXC0_9BACE</name>
<evidence type="ECO:0000259" key="2">
    <source>
        <dbReference type="Pfam" id="PF19762"/>
    </source>
</evidence>
<keyword evidence="1" id="KW-1133">Transmembrane helix</keyword>
<feature type="transmembrane region" description="Helical" evidence="1">
    <location>
        <begin position="68"/>
        <end position="90"/>
    </location>
</feature>
<dbReference type="InterPro" id="IPR046216">
    <property type="entry name" value="DUF6249"/>
</dbReference>
<dbReference type="EMBL" id="DWZI01000028">
    <property type="protein sequence ID" value="HJA85552.1"/>
    <property type="molecule type" value="Genomic_DNA"/>
</dbReference>
<dbReference type="AlphaFoldDB" id="A0A9D2HXC0"/>
<reference evidence="3" key="1">
    <citation type="journal article" date="2021" name="PeerJ">
        <title>Extensive microbial diversity within the chicken gut microbiome revealed by metagenomics and culture.</title>
        <authorList>
            <person name="Gilroy R."/>
            <person name="Ravi A."/>
            <person name="Getino M."/>
            <person name="Pursley I."/>
            <person name="Horton D.L."/>
            <person name="Alikhan N.F."/>
            <person name="Baker D."/>
            <person name="Gharbi K."/>
            <person name="Hall N."/>
            <person name="Watson M."/>
            <person name="Adriaenssens E.M."/>
            <person name="Foster-Nyarko E."/>
            <person name="Jarju S."/>
            <person name="Secka A."/>
            <person name="Antonio M."/>
            <person name="Oren A."/>
            <person name="Chaudhuri R.R."/>
            <person name="La Ragione R."/>
            <person name="Hildebrand F."/>
            <person name="Pallen M.J."/>
        </authorList>
    </citation>
    <scope>NUCLEOTIDE SEQUENCE</scope>
    <source>
        <strain evidence="3">ChiHjej12B11-9795</strain>
    </source>
</reference>
<dbReference type="Pfam" id="PF19762">
    <property type="entry name" value="DUF6249"/>
    <property type="match status" value="1"/>
</dbReference>
<evidence type="ECO:0000256" key="1">
    <source>
        <dbReference type="SAM" id="Phobius"/>
    </source>
</evidence>
<accession>A0A9D2HXC0</accession>
<dbReference type="Proteomes" id="UP000823862">
    <property type="component" value="Unassembled WGS sequence"/>
</dbReference>
<feature type="transmembrane region" description="Helical" evidence="1">
    <location>
        <begin position="6"/>
        <end position="29"/>
    </location>
</feature>
<feature type="domain" description="DUF6249" evidence="2">
    <location>
        <begin position="9"/>
        <end position="128"/>
    </location>
</feature>
<protein>
    <recommendedName>
        <fullName evidence="2">DUF6249 domain-containing protein</fullName>
    </recommendedName>
</protein>
<evidence type="ECO:0000313" key="4">
    <source>
        <dbReference type="Proteomes" id="UP000823862"/>
    </source>
</evidence>
<keyword evidence="1" id="KW-0812">Transmembrane</keyword>
<sequence>MFDFDFLVPIVVVGTITLGIYKLFELFVCRRERMMMIERMADLHVQGIPKLQYGLNFKFRLSFSPLKWGCLLMGIGLGVLLGYFICWNTIPEFPGDLYYNSNTIVATIFSACVLLMGGAGLLVAFLIELKVKQKDGEEKQL</sequence>
<organism evidence="3 4">
    <name type="scientific">Candidatus Bacteroides avicola</name>
    <dbReference type="NCBI Taxonomy" id="2838468"/>
    <lineage>
        <taxon>Bacteria</taxon>
        <taxon>Pseudomonadati</taxon>
        <taxon>Bacteroidota</taxon>
        <taxon>Bacteroidia</taxon>
        <taxon>Bacteroidales</taxon>
        <taxon>Bacteroidaceae</taxon>
        <taxon>Bacteroides</taxon>
    </lineage>
</organism>
<comment type="caution">
    <text evidence="3">The sequence shown here is derived from an EMBL/GenBank/DDBJ whole genome shotgun (WGS) entry which is preliminary data.</text>
</comment>
<feature type="transmembrane region" description="Helical" evidence="1">
    <location>
        <begin position="102"/>
        <end position="127"/>
    </location>
</feature>
<gene>
    <name evidence="3" type="ORF">H9950_05070</name>
</gene>
<keyword evidence="1" id="KW-0472">Membrane</keyword>